<evidence type="ECO:0000259" key="6">
    <source>
        <dbReference type="Pfam" id="PF07980"/>
    </source>
</evidence>
<keyword evidence="5" id="KW-0998">Cell outer membrane</keyword>
<dbReference type="RefSeq" id="WP_150416004.1">
    <property type="nucleotide sequence ID" value="NZ_VYQF01000005.1"/>
</dbReference>
<evidence type="ECO:0000256" key="1">
    <source>
        <dbReference type="ARBA" id="ARBA00004442"/>
    </source>
</evidence>
<keyword evidence="4" id="KW-0472">Membrane</keyword>
<comment type="subcellular location">
    <subcellularLocation>
        <location evidence="1">Cell outer membrane</location>
    </subcellularLocation>
</comment>
<dbReference type="EMBL" id="VYQF01000005">
    <property type="protein sequence ID" value="KAA9037770.1"/>
    <property type="molecule type" value="Genomic_DNA"/>
</dbReference>
<dbReference type="SUPFAM" id="SSF48452">
    <property type="entry name" value="TPR-like"/>
    <property type="match status" value="1"/>
</dbReference>
<evidence type="ECO:0000256" key="2">
    <source>
        <dbReference type="ARBA" id="ARBA00006275"/>
    </source>
</evidence>
<dbReference type="InterPro" id="IPR033985">
    <property type="entry name" value="SusD-like_N"/>
</dbReference>
<proteinExistence type="inferred from homology"/>
<evidence type="ECO:0000259" key="7">
    <source>
        <dbReference type="Pfam" id="PF14322"/>
    </source>
</evidence>
<comment type="similarity">
    <text evidence="2">Belongs to the SusD family.</text>
</comment>
<dbReference type="AlphaFoldDB" id="A0A5J5IFB0"/>
<name>A0A5J5IFB0_9BACT</name>
<dbReference type="Pfam" id="PF14322">
    <property type="entry name" value="SusD-like_3"/>
    <property type="match status" value="1"/>
</dbReference>
<feature type="domain" description="SusD-like N-terminal" evidence="7">
    <location>
        <begin position="73"/>
        <end position="207"/>
    </location>
</feature>
<gene>
    <name evidence="8" type="ORF">FW778_16915</name>
</gene>
<reference evidence="8 9" key="1">
    <citation type="submission" date="2019-09" db="EMBL/GenBank/DDBJ databases">
        <title>Draft genome sequence of Ginsengibacter sp. BR5-29.</title>
        <authorList>
            <person name="Im W.-T."/>
        </authorList>
    </citation>
    <scope>NUCLEOTIDE SEQUENCE [LARGE SCALE GENOMIC DNA]</scope>
    <source>
        <strain evidence="8 9">BR5-29</strain>
    </source>
</reference>
<keyword evidence="9" id="KW-1185">Reference proteome</keyword>
<organism evidence="8 9">
    <name type="scientific">Ginsengibacter hankyongi</name>
    <dbReference type="NCBI Taxonomy" id="2607284"/>
    <lineage>
        <taxon>Bacteria</taxon>
        <taxon>Pseudomonadati</taxon>
        <taxon>Bacteroidota</taxon>
        <taxon>Chitinophagia</taxon>
        <taxon>Chitinophagales</taxon>
        <taxon>Chitinophagaceae</taxon>
        <taxon>Ginsengibacter</taxon>
    </lineage>
</organism>
<evidence type="ECO:0000256" key="4">
    <source>
        <dbReference type="ARBA" id="ARBA00023136"/>
    </source>
</evidence>
<dbReference type="InterPro" id="IPR012944">
    <property type="entry name" value="SusD_RagB_dom"/>
</dbReference>
<feature type="domain" description="RagB/SusD" evidence="6">
    <location>
        <begin position="370"/>
        <end position="526"/>
    </location>
</feature>
<sequence>MKNINKVVLGLFGIVLLNTSCKKWLVESNFTKIGSDVIYKDEAGLQVALGGLYNLQRAYERTTDQNSNGLTQNNLWLYCADDLGCTRTFNDAQIYKSAMTPTAFPRGKWTLGYQLIDRASAVISAAPGISFAVAANKNQLIAEAKVIRAYTYFKLWQLYDNILIDTIPTTAKNAFDAVVYKPASREDVLNLINSDLDYAIANLSYNAKPGQVNQGFARHLRAQVAAWQSDWATMAAQCDSIVKSGKYRLQPIEKVFGADVNHSEAIFTYQLDETLGGSDALAGGGDCILGGVFQARYYEMPGGHIIEDNNWGGNSLGWTVPNKYLRSLYNPDPVTGLSADKRFTAYYYPDSLIGNKPGDPYYGKPLPKSSYPDNYRQYHWSVRKYQDFVKSPGTYHSYKDIIVCRYAETLLLGAEAHWRLTNNPSDPTALSYINMVRERAGVPDFTSIDQQTILDESARELAFEGGRWYLLKRMGVLIDQVNAHKTFGSASTNEKLYPMQPWMVRWPIPQDQIDLMAPDFPQNPGY</sequence>
<keyword evidence="3" id="KW-0732">Signal</keyword>
<dbReference type="Proteomes" id="UP000326903">
    <property type="component" value="Unassembled WGS sequence"/>
</dbReference>
<accession>A0A5J5IFB0</accession>
<evidence type="ECO:0000256" key="5">
    <source>
        <dbReference type="ARBA" id="ARBA00023237"/>
    </source>
</evidence>
<comment type="caution">
    <text evidence="8">The sequence shown here is derived from an EMBL/GenBank/DDBJ whole genome shotgun (WGS) entry which is preliminary data.</text>
</comment>
<protein>
    <submittedName>
        <fullName evidence="8">RagB/SusD family nutrient uptake outer membrane protein</fullName>
    </submittedName>
</protein>
<evidence type="ECO:0000256" key="3">
    <source>
        <dbReference type="ARBA" id="ARBA00022729"/>
    </source>
</evidence>
<evidence type="ECO:0000313" key="9">
    <source>
        <dbReference type="Proteomes" id="UP000326903"/>
    </source>
</evidence>
<evidence type="ECO:0000313" key="8">
    <source>
        <dbReference type="EMBL" id="KAA9037770.1"/>
    </source>
</evidence>
<dbReference type="Pfam" id="PF07980">
    <property type="entry name" value="SusD_RagB"/>
    <property type="match status" value="1"/>
</dbReference>
<dbReference type="GO" id="GO:0009279">
    <property type="term" value="C:cell outer membrane"/>
    <property type="evidence" value="ECO:0007669"/>
    <property type="project" value="UniProtKB-SubCell"/>
</dbReference>
<dbReference type="Gene3D" id="1.25.40.390">
    <property type="match status" value="1"/>
</dbReference>
<dbReference type="InterPro" id="IPR011990">
    <property type="entry name" value="TPR-like_helical_dom_sf"/>
</dbReference>